<evidence type="ECO:0000313" key="3">
    <source>
        <dbReference type="Proteomes" id="UP000789396"/>
    </source>
</evidence>
<sequence>MSWIPAFTDKIEHPIPIANLLKSKQAAPSPPPRPITISIVGAGQ</sequence>
<protein>
    <submittedName>
        <fullName evidence="2">9479_t:CDS:1</fullName>
    </submittedName>
</protein>
<comment type="caution">
    <text evidence="2">The sequence shown here is derived from an EMBL/GenBank/DDBJ whole genome shotgun (WGS) entry which is preliminary data.</text>
</comment>
<accession>A0A9N9J676</accession>
<feature type="compositionally biased region" description="Low complexity" evidence="1">
    <location>
        <begin position="35"/>
        <end position="44"/>
    </location>
</feature>
<feature type="region of interest" description="Disordered" evidence="1">
    <location>
        <begin position="23"/>
        <end position="44"/>
    </location>
</feature>
<keyword evidence="3" id="KW-1185">Reference proteome</keyword>
<organism evidence="2 3">
    <name type="scientific">Racocetra fulgida</name>
    <dbReference type="NCBI Taxonomy" id="60492"/>
    <lineage>
        <taxon>Eukaryota</taxon>
        <taxon>Fungi</taxon>
        <taxon>Fungi incertae sedis</taxon>
        <taxon>Mucoromycota</taxon>
        <taxon>Glomeromycotina</taxon>
        <taxon>Glomeromycetes</taxon>
        <taxon>Diversisporales</taxon>
        <taxon>Gigasporaceae</taxon>
        <taxon>Racocetra</taxon>
    </lineage>
</organism>
<reference evidence="2" key="1">
    <citation type="submission" date="2021-06" db="EMBL/GenBank/DDBJ databases">
        <authorList>
            <person name="Kallberg Y."/>
            <person name="Tangrot J."/>
            <person name="Rosling A."/>
        </authorList>
    </citation>
    <scope>NUCLEOTIDE SEQUENCE</scope>
    <source>
        <strain evidence="2">IN212</strain>
    </source>
</reference>
<dbReference type="Proteomes" id="UP000789396">
    <property type="component" value="Unassembled WGS sequence"/>
</dbReference>
<evidence type="ECO:0000313" key="2">
    <source>
        <dbReference type="EMBL" id="CAG8766391.1"/>
    </source>
</evidence>
<evidence type="ECO:0000256" key="1">
    <source>
        <dbReference type="SAM" id="MobiDB-lite"/>
    </source>
</evidence>
<dbReference type="EMBL" id="CAJVPZ010043812">
    <property type="protein sequence ID" value="CAG8766391.1"/>
    <property type="molecule type" value="Genomic_DNA"/>
</dbReference>
<gene>
    <name evidence="2" type="ORF">RFULGI_LOCUS14722</name>
</gene>
<feature type="non-terminal residue" evidence="2">
    <location>
        <position position="44"/>
    </location>
</feature>
<dbReference type="AlphaFoldDB" id="A0A9N9J676"/>
<proteinExistence type="predicted"/>
<name>A0A9N9J676_9GLOM</name>